<evidence type="ECO:0000256" key="5">
    <source>
        <dbReference type="ARBA" id="ARBA00022692"/>
    </source>
</evidence>
<evidence type="ECO:0000256" key="9">
    <source>
        <dbReference type="ARBA" id="ARBA00023136"/>
    </source>
</evidence>
<feature type="transmembrane region" description="Helical" evidence="10">
    <location>
        <begin position="246"/>
        <end position="268"/>
    </location>
</feature>
<keyword evidence="6" id="KW-0547">Nucleotide-binding</keyword>
<comment type="subcellular location">
    <subcellularLocation>
        <location evidence="1">Cell membrane</location>
        <topology evidence="1">Multi-pass membrane protein</topology>
    </subcellularLocation>
</comment>
<dbReference type="RefSeq" id="WP_093787341.1">
    <property type="nucleotide sequence ID" value="NZ_FNIE01000014.1"/>
</dbReference>
<evidence type="ECO:0000256" key="6">
    <source>
        <dbReference type="ARBA" id="ARBA00022741"/>
    </source>
</evidence>
<organism evidence="13 14">
    <name type="scientific">Actinacidiphila guanduensis</name>
    <dbReference type="NCBI Taxonomy" id="310781"/>
    <lineage>
        <taxon>Bacteria</taxon>
        <taxon>Bacillati</taxon>
        <taxon>Actinomycetota</taxon>
        <taxon>Actinomycetes</taxon>
        <taxon>Kitasatosporales</taxon>
        <taxon>Streptomycetaceae</taxon>
        <taxon>Actinacidiphila</taxon>
    </lineage>
</organism>
<protein>
    <submittedName>
        <fullName evidence="13">ATP-binding cassette, subfamily C</fullName>
    </submittedName>
</protein>
<dbReference type="Pfam" id="PF00005">
    <property type="entry name" value="ABC_tran"/>
    <property type="match status" value="1"/>
</dbReference>
<gene>
    <name evidence="13" type="ORF">SAMN05216259_114158</name>
</gene>
<feature type="domain" description="ABC transporter" evidence="11">
    <location>
        <begin position="341"/>
        <end position="574"/>
    </location>
</feature>
<feature type="transmembrane region" description="Helical" evidence="10">
    <location>
        <begin position="27"/>
        <end position="48"/>
    </location>
</feature>
<dbReference type="InterPro" id="IPR039421">
    <property type="entry name" value="Type_1_exporter"/>
</dbReference>
<keyword evidence="5 10" id="KW-0812">Transmembrane</keyword>
<dbReference type="FunFam" id="3.40.50.300:FF:001001">
    <property type="entry name" value="Multidrug ABC transporter ATP-binding protein"/>
    <property type="match status" value="1"/>
</dbReference>
<feature type="transmembrane region" description="Helical" evidence="10">
    <location>
        <begin position="68"/>
        <end position="86"/>
    </location>
</feature>
<keyword evidence="2" id="KW-0813">Transport</keyword>
<keyword evidence="8 10" id="KW-1133">Transmembrane helix</keyword>
<evidence type="ECO:0000256" key="8">
    <source>
        <dbReference type="ARBA" id="ARBA00022989"/>
    </source>
</evidence>
<proteinExistence type="predicted"/>
<evidence type="ECO:0000256" key="3">
    <source>
        <dbReference type="ARBA" id="ARBA00022475"/>
    </source>
</evidence>
<evidence type="ECO:0000313" key="13">
    <source>
        <dbReference type="EMBL" id="SDO95156.1"/>
    </source>
</evidence>
<dbReference type="CDD" id="cd07346">
    <property type="entry name" value="ABC_6TM_exporters"/>
    <property type="match status" value="1"/>
</dbReference>
<dbReference type="GO" id="GO:0016887">
    <property type="term" value="F:ATP hydrolysis activity"/>
    <property type="evidence" value="ECO:0007669"/>
    <property type="project" value="InterPro"/>
</dbReference>
<dbReference type="InterPro" id="IPR027417">
    <property type="entry name" value="P-loop_NTPase"/>
</dbReference>
<keyword evidence="7 13" id="KW-0067">ATP-binding</keyword>
<dbReference type="AlphaFoldDB" id="A0A1H0NRE3"/>
<keyword evidence="9 10" id="KW-0472">Membrane</keyword>
<evidence type="ECO:0000256" key="7">
    <source>
        <dbReference type="ARBA" id="ARBA00022840"/>
    </source>
</evidence>
<dbReference type="GO" id="GO:0005886">
    <property type="term" value="C:plasma membrane"/>
    <property type="evidence" value="ECO:0007669"/>
    <property type="project" value="UniProtKB-SubCell"/>
</dbReference>
<dbReference type="SUPFAM" id="SSF52540">
    <property type="entry name" value="P-loop containing nucleoside triphosphate hydrolases"/>
    <property type="match status" value="1"/>
</dbReference>
<dbReference type="PROSITE" id="PS50929">
    <property type="entry name" value="ABC_TM1F"/>
    <property type="match status" value="1"/>
</dbReference>
<accession>A0A1H0NRE3</accession>
<dbReference type="EMBL" id="FNIE01000014">
    <property type="protein sequence ID" value="SDO95156.1"/>
    <property type="molecule type" value="Genomic_DNA"/>
</dbReference>
<dbReference type="SUPFAM" id="SSF90123">
    <property type="entry name" value="ABC transporter transmembrane region"/>
    <property type="match status" value="1"/>
</dbReference>
<dbReference type="InterPro" id="IPR003439">
    <property type="entry name" value="ABC_transporter-like_ATP-bd"/>
</dbReference>
<name>A0A1H0NRE3_9ACTN</name>
<dbReference type="InterPro" id="IPR036640">
    <property type="entry name" value="ABC1_TM_sf"/>
</dbReference>
<feature type="transmembrane region" description="Helical" evidence="10">
    <location>
        <begin position="154"/>
        <end position="183"/>
    </location>
</feature>
<dbReference type="SMART" id="SM00382">
    <property type="entry name" value="AAA"/>
    <property type="match status" value="1"/>
</dbReference>
<evidence type="ECO:0000259" key="12">
    <source>
        <dbReference type="PROSITE" id="PS50929"/>
    </source>
</evidence>
<evidence type="ECO:0000313" key="14">
    <source>
        <dbReference type="Proteomes" id="UP000199341"/>
    </source>
</evidence>
<dbReference type="PANTHER" id="PTHR43394">
    <property type="entry name" value="ATP-DEPENDENT PERMEASE MDL1, MITOCHONDRIAL"/>
    <property type="match status" value="1"/>
</dbReference>
<dbReference type="GO" id="GO:0005524">
    <property type="term" value="F:ATP binding"/>
    <property type="evidence" value="ECO:0007669"/>
    <property type="project" value="UniProtKB-KW"/>
</dbReference>
<dbReference type="PROSITE" id="PS50893">
    <property type="entry name" value="ABC_TRANSPORTER_2"/>
    <property type="match status" value="1"/>
</dbReference>
<evidence type="ECO:0000256" key="2">
    <source>
        <dbReference type="ARBA" id="ARBA00022448"/>
    </source>
</evidence>
<dbReference type="Pfam" id="PF00664">
    <property type="entry name" value="ABC_membrane"/>
    <property type="match status" value="1"/>
</dbReference>
<dbReference type="InterPro" id="IPR003593">
    <property type="entry name" value="AAA+_ATPase"/>
</dbReference>
<dbReference type="PANTHER" id="PTHR43394:SF1">
    <property type="entry name" value="ATP-BINDING CASSETTE SUB-FAMILY B MEMBER 10, MITOCHONDRIAL"/>
    <property type="match status" value="1"/>
</dbReference>
<keyword evidence="14" id="KW-1185">Reference proteome</keyword>
<dbReference type="OrthoDB" id="9806127at2"/>
<dbReference type="GO" id="GO:0015421">
    <property type="term" value="F:ABC-type oligopeptide transporter activity"/>
    <property type="evidence" value="ECO:0007669"/>
    <property type="project" value="TreeGrafter"/>
</dbReference>
<evidence type="ECO:0000256" key="4">
    <source>
        <dbReference type="ARBA" id="ARBA00022519"/>
    </source>
</evidence>
<keyword evidence="3" id="KW-1003">Cell membrane</keyword>
<evidence type="ECO:0000256" key="10">
    <source>
        <dbReference type="SAM" id="Phobius"/>
    </source>
</evidence>
<dbReference type="Proteomes" id="UP000199341">
    <property type="component" value="Unassembled WGS sequence"/>
</dbReference>
<dbReference type="InterPro" id="IPR011527">
    <property type="entry name" value="ABC1_TM_dom"/>
</dbReference>
<dbReference type="Gene3D" id="1.20.1560.10">
    <property type="entry name" value="ABC transporter type 1, transmembrane domain"/>
    <property type="match status" value="1"/>
</dbReference>
<sequence>MSGHLPVAEGAATRRAAWRLIRADGRAFALSLVLNALAAAAGLAGPWLVGRIVDDVRAGSGTGAVDRLAIVIALCSLAQFLLARYARYVGHRFGERTLARIREEFVDRALALPASVVERAGTGDLTARGTSDVAAVGTTLRDAGPEVLTSLVQAAFILGAVFVLDPLLGCCGLLGLVGIRFALRWYLSRARTAYLAEGAANSALTEVLSATASGARTIEAFGLQQRRARASREAIEVSRRARMRTLFLRTVFFPWVEVCYVVPVVGVLLVGGLLHAHGVMSLGAVVSAALYLRQLSEPLDQVLMWVEQLQSSSASFARVEGLAAAPRTAGGSSPAPRDDRIDVRGVRYSYDGGAQVLHGVDLTVRPGERLAVVGPSGAGKTTLSRLLAGIDRPDAGSVTVGRVPVADLDPEQLRRQVVLVTQEHHVFLGTLRDNLLLAAPDADDGELLAALGAVGAEWLAALPAGLDTRLGEGGHRTDGSQAQQLALARVVLADPHTLVLDEATALLDPATARHTERALAHVMRGRTVIAIAHRLHTAHDADRVAVMAHGRLAEVGTHEELVAAGGAYAALWATWHGDRENAAEQV</sequence>
<feature type="domain" description="ABC transmembrane type-1" evidence="12">
    <location>
        <begin position="29"/>
        <end position="311"/>
    </location>
</feature>
<dbReference type="STRING" id="310781.SAMN05216259_114158"/>
<evidence type="ECO:0000259" key="11">
    <source>
        <dbReference type="PROSITE" id="PS50893"/>
    </source>
</evidence>
<keyword evidence="4" id="KW-0997">Cell inner membrane</keyword>
<reference evidence="13 14" key="1">
    <citation type="submission" date="2016-10" db="EMBL/GenBank/DDBJ databases">
        <authorList>
            <person name="de Groot N.N."/>
        </authorList>
    </citation>
    <scope>NUCLEOTIDE SEQUENCE [LARGE SCALE GENOMIC DNA]</scope>
    <source>
        <strain evidence="13 14">CGMCC 4.2022</strain>
    </source>
</reference>
<evidence type="ECO:0000256" key="1">
    <source>
        <dbReference type="ARBA" id="ARBA00004651"/>
    </source>
</evidence>
<dbReference type="Gene3D" id="3.40.50.300">
    <property type="entry name" value="P-loop containing nucleotide triphosphate hydrolases"/>
    <property type="match status" value="1"/>
</dbReference>